<comment type="caution">
    <text evidence="2">The sequence shown here is derived from an EMBL/GenBank/DDBJ whole genome shotgun (WGS) entry which is preliminary data.</text>
</comment>
<sequence length="187" mass="20922">MDDDQTERKTRSFTAVNVKRFLIILAIYNICIGVVACAASHLTIAVGVLMIVAGVSMISAMMQPSGCAFTFGLLSQILAVVMLLMCMFVVIDPRLLWEYTAINDELILQHRIIAEVILILHILLFLAELYVFNSYWQYSKTNDQEYSDIENASERGMFGDSSCMCGPIECLLVLNVISSLFRAFGTR</sequence>
<reference evidence="2" key="1">
    <citation type="submission" date="2023-06" db="EMBL/GenBank/DDBJ databases">
        <title>Genomic analysis of the entomopathogenic nematode Steinernema hermaphroditum.</title>
        <authorList>
            <person name="Schwarz E.M."/>
            <person name="Heppert J.K."/>
            <person name="Baniya A."/>
            <person name="Schwartz H.T."/>
            <person name="Tan C.-H."/>
            <person name="Antoshechkin I."/>
            <person name="Sternberg P.W."/>
            <person name="Goodrich-Blair H."/>
            <person name="Dillman A.R."/>
        </authorList>
    </citation>
    <scope>NUCLEOTIDE SEQUENCE</scope>
    <source>
        <strain evidence="2">PS9179</strain>
        <tissue evidence="2">Whole animal</tissue>
    </source>
</reference>
<keyword evidence="1" id="KW-0812">Transmembrane</keyword>
<organism evidence="2 3">
    <name type="scientific">Steinernema hermaphroditum</name>
    <dbReference type="NCBI Taxonomy" id="289476"/>
    <lineage>
        <taxon>Eukaryota</taxon>
        <taxon>Metazoa</taxon>
        <taxon>Ecdysozoa</taxon>
        <taxon>Nematoda</taxon>
        <taxon>Chromadorea</taxon>
        <taxon>Rhabditida</taxon>
        <taxon>Tylenchina</taxon>
        <taxon>Panagrolaimomorpha</taxon>
        <taxon>Strongyloidoidea</taxon>
        <taxon>Steinernematidae</taxon>
        <taxon>Steinernema</taxon>
    </lineage>
</organism>
<accession>A0AA39HBV1</accession>
<evidence type="ECO:0000313" key="3">
    <source>
        <dbReference type="Proteomes" id="UP001175271"/>
    </source>
</evidence>
<evidence type="ECO:0000256" key="1">
    <source>
        <dbReference type="SAM" id="Phobius"/>
    </source>
</evidence>
<keyword evidence="1" id="KW-0472">Membrane</keyword>
<keyword evidence="3" id="KW-1185">Reference proteome</keyword>
<name>A0AA39HBV1_9BILA</name>
<protein>
    <submittedName>
        <fullName evidence="2">Uncharacterized protein</fullName>
    </submittedName>
</protein>
<evidence type="ECO:0000313" key="2">
    <source>
        <dbReference type="EMBL" id="KAK0401637.1"/>
    </source>
</evidence>
<feature type="transmembrane region" description="Helical" evidence="1">
    <location>
        <begin position="112"/>
        <end position="132"/>
    </location>
</feature>
<proteinExistence type="predicted"/>
<dbReference type="Proteomes" id="UP001175271">
    <property type="component" value="Unassembled WGS sequence"/>
</dbReference>
<feature type="transmembrane region" description="Helical" evidence="1">
    <location>
        <begin position="21"/>
        <end position="53"/>
    </location>
</feature>
<keyword evidence="1" id="KW-1133">Transmembrane helix</keyword>
<gene>
    <name evidence="2" type="ORF">QR680_015889</name>
</gene>
<feature type="transmembrane region" description="Helical" evidence="1">
    <location>
        <begin position="73"/>
        <end position="91"/>
    </location>
</feature>
<dbReference type="EMBL" id="JAUCMV010000004">
    <property type="protein sequence ID" value="KAK0401637.1"/>
    <property type="molecule type" value="Genomic_DNA"/>
</dbReference>
<dbReference type="AlphaFoldDB" id="A0AA39HBV1"/>